<evidence type="ECO:0000313" key="3">
    <source>
        <dbReference type="Proteomes" id="UP001165060"/>
    </source>
</evidence>
<comment type="caution">
    <text evidence="2">The sequence shown here is derived from an EMBL/GenBank/DDBJ whole genome shotgun (WGS) entry which is preliminary data.</text>
</comment>
<protein>
    <recommendedName>
        <fullName evidence="4">Plastid lipid-associated protein/fibrillin conserved domain-containing protein</fullName>
    </recommendedName>
</protein>
<sequence length="179" mass="18824">MQELTGQLRLIRASDLPPQSQAYGAPKQEELKTLPSLLGSWRLAYSQLPAPDPSSPKQPSAALVPPGASVSVSFHPNATLSYLLSAPAAAGPFSPSPSLSISSAPFSFVPETDSEVPYLTYKRSAPVTASLFGLRVPVPFTGGKGGEGYDGYFRFDFVGGGVWIENGGGGEVNCYVRES</sequence>
<accession>A0ABQ6MMW1</accession>
<evidence type="ECO:0000313" key="2">
    <source>
        <dbReference type="EMBL" id="GMI29467.1"/>
    </source>
</evidence>
<gene>
    <name evidence="2" type="ORF">TeGR_g13478</name>
</gene>
<reference evidence="2 3" key="1">
    <citation type="journal article" date="2023" name="Commun. Biol.">
        <title>Genome analysis of Parmales, the sister group of diatoms, reveals the evolutionary specialization of diatoms from phago-mixotrophs to photoautotrophs.</title>
        <authorList>
            <person name="Ban H."/>
            <person name="Sato S."/>
            <person name="Yoshikawa S."/>
            <person name="Yamada K."/>
            <person name="Nakamura Y."/>
            <person name="Ichinomiya M."/>
            <person name="Sato N."/>
            <person name="Blanc-Mathieu R."/>
            <person name="Endo H."/>
            <person name="Kuwata A."/>
            <person name="Ogata H."/>
        </authorList>
    </citation>
    <scope>NUCLEOTIDE SEQUENCE [LARGE SCALE GENOMIC DNA]</scope>
</reference>
<name>A0ABQ6MMW1_9STRA</name>
<evidence type="ECO:0008006" key="4">
    <source>
        <dbReference type="Google" id="ProtNLM"/>
    </source>
</evidence>
<feature type="region of interest" description="Disordered" evidence="1">
    <location>
        <begin position="1"/>
        <end position="26"/>
    </location>
</feature>
<organism evidence="2 3">
    <name type="scientific">Tetraparma gracilis</name>
    <dbReference type="NCBI Taxonomy" id="2962635"/>
    <lineage>
        <taxon>Eukaryota</taxon>
        <taxon>Sar</taxon>
        <taxon>Stramenopiles</taxon>
        <taxon>Ochrophyta</taxon>
        <taxon>Bolidophyceae</taxon>
        <taxon>Parmales</taxon>
        <taxon>Triparmaceae</taxon>
        <taxon>Tetraparma</taxon>
    </lineage>
</organism>
<proteinExistence type="predicted"/>
<dbReference type="EMBL" id="BRYB01001603">
    <property type="protein sequence ID" value="GMI29467.1"/>
    <property type="molecule type" value="Genomic_DNA"/>
</dbReference>
<dbReference type="Proteomes" id="UP001165060">
    <property type="component" value="Unassembled WGS sequence"/>
</dbReference>
<evidence type="ECO:0000256" key="1">
    <source>
        <dbReference type="SAM" id="MobiDB-lite"/>
    </source>
</evidence>
<keyword evidence="3" id="KW-1185">Reference proteome</keyword>